<dbReference type="InterPro" id="IPR003448">
    <property type="entry name" value="Mopterin_biosynth_MoaE"/>
</dbReference>
<dbReference type="Gene3D" id="3.90.1170.40">
    <property type="entry name" value="Molybdopterin biosynthesis MoaE subunit"/>
    <property type="match status" value="1"/>
</dbReference>
<accession>A0A1I8MV61</accession>
<evidence type="ECO:0000313" key="1">
    <source>
        <dbReference type="EnsemblMetazoa" id="MDOA008768-PA"/>
    </source>
</evidence>
<dbReference type="VEuPathDB" id="VectorBase:MDOA008768"/>
<evidence type="ECO:0000313" key="3">
    <source>
        <dbReference type="RefSeq" id="XP_058983792.1"/>
    </source>
</evidence>
<dbReference type="STRING" id="7370.A0A1I8MV61"/>
<dbReference type="RefSeq" id="XP_058983792.1">
    <property type="nucleotide sequence ID" value="XM_059127809.1"/>
</dbReference>
<dbReference type="SUPFAM" id="SSF54690">
    <property type="entry name" value="Molybdopterin synthase subunit MoaE"/>
    <property type="match status" value="1"/>
</dbReference>
<dbReference type="AlphaFoldDB" id="A0A1I8MV61"/>
<evidence type="ECO:0000313" key="2">
    <source>
        <dbReference type="Proteomes" id="UP001652621"/>
    </source>
</evidence>
<dbReference type="EnsemblMetazoa" id="MDOA008768-RA">
    <property type="protein sequence ID" value="MDOA008768-PA"/>
    <property type="gene ID" value="MDOA008768"/>
</dbReference>
<dbReference type="VEuPathDB" id="VectorBase:MDOMA2_016776"/>
<sequence length="389" mass="44465">MNYLLLTRESLDIGSITDLASSDACGTTSLFVGTTRSSLGGKKLLSLEFGACESMAEREMENICGELRFRWSDICNIVIYHRIGLVPIGEANVVIAISSTHTKSSLDAIAVVIDELKRRVPIWRKEKYEGDEFTMCVESIEAETFDEKLCDIQEHVLPSKFVQISASETEINRRIQSFIERKREEIDINNIVDYINPNYTAENPNEETSSCARISGTVIKQENSKCHLKVRQIENKMGPQVRQDYLETLDSLMDSKQNQKIKQEKKESPTNTLSTKPFQYALLERTRDIEEYLNLNNAEQKTIHQRLKNMEDRILFLESISPEYYHNLFDKSQNKFSINENISVSSTDMYNTTNGSSIKPTSANAKKVCRKVYAVDDIDRIIEAESQHI</sequence>
<keyword evidence="2" id="KW-1185">Reference proteome</keyword>
<dbReference type="Pfam" id="PF02391">
    <property type="entry name" value="MoaE"/>
    <property type="match status" value="1"/>
</dbReference>
<organism evidence="1">
    <name type="scientific">Musca domestica</name>
    <name type="common">House fly</name>
    <dbReference type="NCBI Taxonomy" id="7370"/>
    <lineage>
        <taxon>Eukaryota</taxon>
        <taxon>Metazoa</taxon>
        <taxon>Ecdysozoa</taxon>
        <taxon>Arthropoda</taxon>
        <taxon>Hexapoda</taxon>
        <taxon>Insecta</taxon>
        <taxon>Pterygota</taxon>
        <taxon>Neoptera</taxon>
        <taxon>Endopterygota</taxon>
        <taxon>Diptera</taxon>
        <taxon>Brachycera</taxon>
        <taxon>Muscomorpha</taxon>
        <taxon>Muscoidea</taxon>
        <taxon>Muscidae</taxon>
        <taxon>Musca</taxon>
    </lineage>
</organism>
<dbReference type="GO" id="GO:0006777">
    <property type="term" value="P:Mo-molybdopterin cofactor biosynthetic process"/>
    <property type="evidence" value="ECO:0007669"/>
    <property type="project" value="InterPro"/>
</dbReference>
<protein>
    <submittedName>
        <fullName evidence="3">Molybdopterin synthase catalytic subunit-like</fullName>
    </submittedName>
</protein>
<gene>
    <name evidence="1" type="primary">101893976</name>
    <name evidence="3" type="synonym">LOC131800354</name>
</gene>
<dbReference type="eggNOG" id="KOG3307">
    <property type="taxonomic scope" value="Eukaryota"/>
</dbReference>
<dbReference type="OrthoDB" id="5531344at2759"/>
<dbReference type="CDD" id="cd00756">
    <property type="entry name" value="MoaE"/>
    <property type="match status" value="1"/>
</dbReference>
<dbReference type="Proteomes" id="UP001652621">
    <property type="component" value="Unplaced"/>
</dbReference>
<name>A0A1I8MV61_MUSDO</name>
<dbReference type="KEGG" id="mde:101893976"/>
<reference evidence="3" key="2">
    <citation type="submission" date="2025-05" db="UniProtKB">
        <authorList>
            <consortium name="RefSeq"/>
        </authorList>
    </citation>
    <scope>IDENTIFICATION</scope>
    <source>
        <strain evidence="3">Aabys</strain>
        <tissue evidence="3">Whole body</tissue>
    </source>
</reference>
<dbReference type="RefSeq" id="XP_005182004.2">
    <property type="nucleotide sequence ID" value="XM_005181947.4"/>
</dbReference>
<dbReference type="InterPro" id="IPR036563">
    <property type="entry name" value="MoaE_sf"/>
</dbReference>
<dbReference type="PANTHER" id="PTHR23404">
    <property type="entry name" value="MOLYBDOPTERIN SYNTHASE RELATED"/>
    <property type="match status" value="1"/>
</dbReference>
<reference evidence="1" key="1">
    <citation type="submission" date="2020-05" db="UniProtKB">
        <authorList>
            <consortium name="EnsemblMetazoa"/>
        </authorList>
    </citation>
    <scope>IDENTIFICATION</scope>
    <source>
        <strain evidence="1">Aabys</strain>
    </source>
</reference>
<proteinExistence type="predicted"/>